<evidence type="ECO:0000313" key="10">
    <source>
        <dbReference type="EMBL" id="KAA8905655.1"/>
    </source>
</evidence>
<feature type="compositionally biased region" description="Polar residues" evidence="6">
    <location>
        <begin position="13"/>
        <end position="31"/>
    </location>
</feature>
<evidence type="ECO:0000256" key="1">
    <source>
        <dbReference type="ARBA" id="ARBA00004141"/>
    </source>
</evidence>
<dbReference type="Pfam" id="PF16916">
    <property type="entry name" value="ZT_dimer"/>
    <property type="match status" value="1"/>
</dbReference>
<dbReference type="InterPro" id="IPR036837">
    <property type="entry name" value="Cation_efflux_CTD_sf"/>
</dbReference>
<proteinExistence type="predicted"/>
<feature type="region of interest" description="Disordered" evidence="6">
    <location>
        <begin position="1"/>
        <end position="44"/>
    </location>
</feature>
<accession>A0A642V130</accession>
<keyword evidence="5 7" id="KW-0472">Membrane</keyword>
<evidence type="ECO:0000256" key="2">
    <source>
        <dbReference type="ARBA" id="ARBA00022448"/>
    </source>
</evidence>
<comment type="caution">
    <text evidence="10">The sequence shown here is derived from an EMBL/GenBank/DDBJ whole genome shotgun (WGS) entry which is preliminary data.</text>
</comment>
<dbReference type="FunFam" id="1.20.1510.10:FF:000005">
    <property type="entry name" value="Putative Cation diffusion facilitator 1"/>
    <property type="match status" value="1"/>
</dbReference>
<dbReference type="OrthoDB" id="78296at2759"/>
<feature type="compositionally biased region" description="Basic and acidic residues" evidence="6">
    <location>
        <begin position="1"/>
        <end position="11"/>
    </location>
</feature>
<protein>
    <submittedName>
        <fullName evidence="10">Uncharacterized protein</fullName>
    </submittedName>
</protein>
<reference evidence="10" key="1">
    <citation type="journal article" date="2019" name="G3 (Bethesda)">
        <title>Genome Assemblies of Two Rare Opportunistic Yeast Pathogens: Diutina rugosa (syn. Candida rugosa) and Trichomonascus ciferrii (syn. Candida ciferrii).</title>
        <authorList>
            <person name="Mixao V."/>
            <person name="Saus E."/>
            <person name="Hansen A.P."/>
            <person name="Lass-Florl C."/>
            <person name="Gabaldon T."/>
        </authorList>
    </citation>
    <scope>NUCLEOTIDE SEQUENCE</scope>
    <source>
        <strain evidence="10">CBS 4856</strain>
    </source>
</reference>
<dbReference type="GO" id="GO:0098771">
    <property type="term" value="P:inorganic ion homeostasis"/>
    <property type="evidence" value="ECO:0007669"/>
    <property type="project" value="UniProtKB-ARBA"/>
</dbReference>
<dbReference type="InterPro" id="IPR050291">
    <property type="entry name" value="CDF_Transporter"/>
</dbReference>
<dbReference type="Pfam" id="PF01545">
    <property type="entry name" value="Cation_efflux"/>
    <property type="match status" value="1"/>
</dbReference>
<dbReference type="GO" id="GO:0016020">
    <property type="term" value="C:membrane"/>
    <property type="evidence" value="ECO:0007669"/>
    <property type="project" value="UniProtKB-SubCell"/>
</dbReference>
<feature type="transmembrane region" description="Helical" evidence="7">
    <location>
        <begin position="251"/>
        <end position="272"/>
    </location>
</feature>
<dbReference type="SUPFAM" id="SSF160240">
    <property type="entry name" value="Cation efflux protein cytoplasmic domain-like"/>
    <property type="match status" value="1"/>
</dbReference>
<organism evidence="10 11">
    <name type="scientific">Trichomonascus ciferrii</name>
    <dbReference type="NCBI Taxonomy" id="44093"/>
    <lineage>
        <taxon>Eukaryota</taxon>
        <taxon>Fungi</taxon>
        <taxon>Dikarya</taxon>
        <taxon>Ascomycota</taxon>
        <taxon>Saccharomycotina</taxon>
        <taxon>Dipodascomycetes</taxon>
        <taxon>Dipodascales</taxon>
        <taxon>Trichomonascaceae</taxon>
        <taxon>Trichomonascus</taxon>
        <taxon>Trichomonascus ciferrii complex</taxon>
    </lineage>
</organism>
<gene>
    <name evidence="10" type="ORF">TRICI_005261</name>
</gene>
<evidence type="ECO:0000259" key="8">
    <source>
        <dbReference type="Pfam" id="PF01545"/>
    </source>
</evidence>
<keyword evidence="2" id="KW-0813">Transport</keyword>
<feature type="transmembrane region" description="Helical" evidence="7">
    <location>
        <begin position="293"/>
        <end position="312"/>
    </location>
</feature>
<dbReference type="VEuPathDB" id="FungiDB:TRICI_005261"/>
<keyword evidence="11" id="KW-1185">Reference proteome</keyword>
<dbReference type="InterPro" id="IPR027469">
    <property type="entry name" value="Cation_efflux_TMD_sf"/>
</dbReference>
<dbReference type="AlphaFoldDB" id="A0A642V130"/>
<evidence type="ECO:0000256" key="3">
    <source>
        <dbReference type="ARBA" id="ARBA00022692"/>
    </source>
</evidence>
<evidence type="ECO:0000256" key="7">
    <source>
        <dbReference type="SAM" id="Phobius"/>
    </source>
</evidence>
<dbReference type="InterPro" id="IPR002524">
    <property type="entry name" value="Cation_efflux"/>
</dbReference>
<dbReference type="Gene3D" id="1.20.1510.10">
    <property type="entry name" value="Cation efflux protein transmembrane domain"/>
    <property type="match status" value="1"/>
</dbReference>
<feature type="transmembrane region" description="Helical" evidence="7">
    <location>
        <begin position="223"/>
        <end position="245"/>
    </location>
</feature>
<dbReference type="GO" id="GO:0008324">
    <property type="term" value="F:monoatomic cation transmembrane transporter activity"/>
    <property type="evidence" value="ECO:0007669"/>
    <property type="project" value="InterPro"/>
</dbReference>
<dbReference type="Proteomes" id="UP000761534">
    <property type="component" value="Unassembled WGS sequence"/>
</dbReference>
<evidence type="ECO:0000313" key="11">
    <source>
        <dbReference type="Proteomes" id="UP000761534"/>
    </source>
</evidence>
<feature type="domain" description="Cation efflux protein cytoplasmic" evidence="9">
    <location>
        <begin position="442"/>
        <end position="500"/>
    </location>
</feature>
<comment type="subcellular location">
    <subcellularLocation>
        <location evidence="1">Membrane</location>
        <topology evidence="1">Multi-pass membrane protein</topology>
    </subcellularLocation>
</comment>
<keyword evidence="4 7" id="KW-1133">Transmembrane helix</keyword>
<evidence type="ECO:0000256" key="5">
    <source>
        <dbReference type="ARBA" id="ARBA00023136"/>
    </source>
</evidence>
<feature type="domain" description="Cation efflux protein transmembrane" evidence="8">
    <location>
        <begin position="226"/>
        <end position="419"/>
    </location>
</feature>
<evidence type="ECO:0000256" key="4">
    <source>
        <dbReference type="ARBA" id="ARBA00022989"/>
    </source>
</evidence>
<feature type="transmembrane region" description="Helical" evidence="7">
    <location>
        <begin position="332"/>
        <end position="351"/>
    </location>
</feature>
<keyword evidence="3 7" id="KW-0812">Transmembrane</keyword>
<feature type="transmembrane region" description="Helical" evidence="7">
    <location>
        <begin position="363"/>
        <end position="383"/>
    </location>
</feature>
<dbReference type="EMBL" id="SWFS01000411">
    <property type="protein sequence ID" value="KAA8905655.1"/>
    <property type="molecule type" value="Genomic_DNA"/>
</dbReference>
<dbReference type="PANTHER" id="PTHR43840:SF4">
    <property type="entry name" value="CDF DIVALENT METAL CATION TRANSPORTER (EUROFUNG)"/>
    <property type="match status" value="1"/>
</dbReference>
<dbReference type="GO" id="GO:0030003">
    <property type="term" value="P:intracellular monoatomic cation homeostasis"/>
    <property type="evidence" value="ECO:0007669"/>
    <property type="project" value="UniProtKB-ARBA"/>
</dbReference>
<dbReference type="SUPFAM" id="SSF161111">
    <property type="entry name" value="Cation efflux protein transmembrane domain-like"/>
    <property type="match status" value="1"/>
</dbReference>
<sequence length="512" mass="57749">MASPTREHERTPLTLSPSIQRPMTADGTRNYNRQKRHSLSGLGDDWKSGSTAEYCTSAGSPNLMAAMVPGSYYAGSPSAAAYNRHSHAGMTLLSLSPQEIEETLTSRYENLQEMRPYHLIGKSVPLASWEKYRKSDEEIKLLRNKRVRKYYETQNELIDRYIEVDKLLDSGIPVSMLRVYGDDLQQFHINPQDSRQGAPANIDTESSPLIGTSRQEHGHIVMFAIYVNFFVNFVLLLGKVAVAVLTNSLSILASLVDSVLDFLSTVIIWLSTRLVGQRDWRTKHEYPVGRSRLEPIGVLVFSVLIVISFMQIANEAVQKLYKAEGQIVNLTFAAIVIMVLTIVVKIFCWLWCRTIKSSAVQALAQDAMTDIVFNFFSILFPLVGHYLEVWWFDPLGALFLSCYIIYCWGATALEHIDNLTGTAASPQDRQVLLYASYRFAESIKQITTLNAYHVGDRVMVEIDLVLDGTLSLKDSHDIGEALQYALETLPFVERAFVHLDYRTGNFTGHIDR</sequence>
<dbReference type="InterPro" id="IPR058533">
    <property type="entry name" value="Cation_efflux_TM"/>
</dbReference>
<dbReference type="Gene3D" id="3.30.70.1350">
    <property type="entry name" value="Cation efflux protein, cytoplasmic domain"/>
    <property type="match status" value="1"/>
</dbReference>
<evidence type="ECO:0000256" key="6">
    <source>
        <dbReference type="SAM" id="MobiDB-lite"/>
    </source>
</evidence>
<dbReference type="PANTHER" id="PTHR43840">
    <property type="entry name" value="MITOCHONDRIAL METAL TRANSPORTER 1-RELATED"/>
    <property type="match status" value="1"/>
</dbReference>
<name>A0A642V130_9ASCO</name>
<dbReference type="InterPro" id="IPR027470">
    <property type="entry name" value="Cation_efflux_CTD"/>
</dbReference>
<dbReference type="NCBIfam" id="TIGR01297">
    <property type="entry name" value="CDF"/>
    <property type="match status" value="1"/>
</dbReference>
<evidence type="ECO:0000259" key="9">
    <source>
        <dbReference type="Pfam" id="PF16916"/>
    </source>
</evidence>